<feature type="transmembrane region" description="Helical" evidence="1">
    <location>
        <begin position="206"/>
        <end position="226"/>
    </location>
</feature>
<feature type="transmembrane region" description="Helical" evidence="1">
    <location>
        <begin position="173"/>
        <end position="194"/>
    </location>
</feature>
<dbReference type="RefSeq" id="WP_343924258.1">
    <property type="nucleotide sequence ID" value="NZ_BAAAIR010000038.1"/>
</dbReference>
<comment type="caution">
    <text evidence="2">The sequence shown here is derived from an EMBL/GenBank/DDBJ whole genome shotgun (WGS) entry which is preliminary data.</text>
</comment>
<organism evidence="2 3">
    <name type="scientific">Brachybacterium tyrofermentans</name>
    <dbReference type="NCBI Taxonomy" id="47848"/>
    <lineage>
        <taxon>Bacteria</taxon>
        <taxon>Bacillati</taxon>
        <taxon>Actinomycetota</taxon>
        <taxon>Actinomycetes</taxon>
        <taxon>Micrococcales</taxon>
        <taxon>Dermabacteraceae</taxon>
        <taxon>Brachybacterium</taxon>
    </lineage>
</organism>
<accession>A0ABW0FF65</accession>
<feature type="transmembrane region" description="Helical" evidence="1">
    <location>
        <begin position="85"/>
        <end position="107"/>
    </location>
</feature>
<sequence>MSAVSPVGGTPDLDARPTPYHRLATLRPAWSAWGRPLLTVVAAVIAYVVLASVLLVLTILVLALAPGVNVAIGVTSGDPTSPLDVGIALAMGALWWPAAMVGVRIGGWRPLGPTWSVAARLRRERLRFTGALAVLAALVVVAAAALAGGLAGAGADGASAGAGSSAAGGGASVLQMLLVVLLVLVLVPLQALGLELALRGMVLQAVGTWLRSPVIGILVVAALAFIGREATAAVMVPALAAALAAAVLAWKTGGLELPIVLTATTTGTALIVSALAAGSGTGAGVAALGAAVAAPGTSAAALAGTGTGPVHADAALAGGVAAAVALLVLAAVIVVVVSRREGLRLLEPVGRAADEPVPDPVLI</sequence>
<keyword evidence="1" id="KW-0812">Transmembrane</keyword>
<proteinExistence type="predicted"/>
<dbReference type="GO" id="GO:0008233">
    <property type="term" value="F:peptidase activity"/>
    <property type="evidence" value="ECO:0007669"/>
    <property type="project" value="UniProtKB-KW"/>
</dbReference>
<keyword evidence="1" id="KW-0472">Membrane</keyword>
<feature type="transmembrane region" description="Helical" evidence="1">
    <location>
        <begin position="314"/>
        <end position="337"/>
    </location>
</feature>
<dbReference type="GeneID" id="303297531"/>
<feature type="transmembrane region" description="Helical" evidence="1">
    <location>
        <begin position="37"/>
        <end position="65"/>
    </location>
</feature>
<gene>
    <name evidence="2" type="ORF">ACFPK8_07245</name>
</gene>
<dbReference type="EMBL" id="JBHSLN010000020">
    <property type="protein sequence ID" value="MFC5297304.1"/>
    <property type="molecule type" value="Genomic_DNA"/>
</dbReference>
<feature type="transmembrane region" description="Helical" evidence="1">
    <location>
        <begin position="270"/>
        <end position="294"/>
    </location>
</feature>
<dbReference type="GO" id="GO:0006508">
    <property type="term" value="P:proteolysis"/>
    <property type="evidence" value="ECO:0007669"/>
    <property type="project" value="UniProtKB-KW"/>
</dbReference>
<keyword evidence="3" id="KW-1185">Reference proteome</keyword>
<name>A0ABW0FF65_9MICO</name>
<protein>
    <submittedName>
        <fullName evidence="2">CAAX protease</fullName>
    </submittedName>
</protein>
<keyword evidence="2" id="KW-0378">Hydrolase</keyword>
<evidence type="ECO:0000313" key="2">
    <source>
        <dbReference type="EMBL" id="MFC5297304.1"/>
    </source>
</evidence>
<feature type="transmembrane region" description="Helical" evidence="1">
    <location>
        <begin position="128"/>
        <end position="153"/>
    </location>
</feature>
<reference evidence="3" key="1">
    <citation type="journal article" date="2019" name="Int. J. Syst. Evol. Microbiol.">
        <title>The Global Catalogue of Microorganisms (GCM) 10K type strain sequencing project: providing services to taxonomists for standard genome sequencing and annotation.</title>
        <authorList>
            <consortium name="The Broad Institute Genomics Platform"/>
            <consortium name="The Broad Institute Genome Sequencing Center for Infectious Disease"/>
            <person name="Wu L."/>
            <person name="Ma J."/>
        </authorList>
    </citation>
    <scope>NUCLEOTIDE SEQUENCE [LARGE SCALE GENOMIC DNA]</scope>
    <source>
        <strain evidence="3">CGMCC 1.16455</strain>
    </source>
</reference>
<evidence type="ECO:0000256" key="1">
    <source>
        <dbReference type="SAM" id="Phobius"/>
    </source>
</evidence>
<keyword evidence="1" id="KW-1133">Transmembrane helix</keyword>
<evidence type="ECO:0000313" key="3">
    <source>
        <dbReference type="Proteomes" id="UP001595937"/>
    </source>
</evidence>
<dbReference type="Proteomes" id="UP001595937">
    <property type="component" value="Unassembled WGS sequence"/>
</dbReference>
<keyword evidence="2" id="KW-0645">Protease</keyword>
<feature type="transmembrane region" description="Helical" evidence="1">
    <location>
        <begin position="232"/>
        <end position="250"/>
    </location>
</feature>